<organism evidence="3 4">
    <name type="scientific">Paenibacillus rhizoplanae</name>
    <dbReference type="NCBI Taxonomy" id="1917181"/>
    <lineage>
        <taxon>Bacteria</taxon>
        <taxon>Bacillati</taxon>
        <taxon>Bacillota</taxon>
        <taxon>Bacilli</taxon>
        <taxon>Bacillales</taxon>
        <taxon>Paenibacillaceae</taxon>
        <taxon>Paenibacillus</taxon>
    </lineage>
</organism>
<keyword evidence="1" id="KW-0812">Transmembrane</keyword>
<protein>
    <submittedName>
        <fullName evidence="3">DUF4064 domain-containing protein</fullName>
    </submittedName>
</protein>
<dbReference type="Proteomes" id="UP001597448">
    <property type="component" value="Unassembled WGS sequence"/>
</dbReference>
<evidence type="ECO:0000259" key="2">
    <source>
        <dbReference type="Pfam" id="PF13273"/>
    </source>
</evidence>
<keyword evidence="4" id="KW-1185">Reference proteome</keyword>
<evidence type="ECO:0000313" key="4">
    <source>
        <dbReference type="Proteomes" id="UP001597448"/>
    </source>
</evidence>
<dbReference type="InterPro" id="IPR025273">
    <property type="entry name" value="DUF4064"/>
</dbReference>
<evidence type="ECO:0000313" key="3">
    <source>
        <dbReference type="EMBL" id="MFD2410742.1"/>
    </source>
</evidence>
<feature type="transmembrane region" description="Helical" evidence="1">
    <location>
        <begin position="50"/>
        <end position="67"/>
    </location>
</feature>
<accession>A0ABW5F9U6</accession>
<dbReference type="EMBL" id="JBHUKY010000022">
    <property type="protein sequence ID" value="MFD2410742.1"/>
    <property type="molecule type" value="Genomic_DNA"/>
</dbReference>
<reference evidence="4" key="1">
    <citation type="journal article" date="2019" name="Int. J. Syst. Evol. Microbiol.">
        <title>The Global Catalogue of Microorganisms (GCM) 10K type strain sequencing project: providing services to taxonomists for standard genome sequencing and annotation.</title>
        <authorList>
            <consortium name="The Broad Institute Genomics Platform"/>
            <consortium name="The Broad Institute Genome Sequencing Center for Infectious Disease"/>
            <person name="Wu L."/>
            <person name="Ma J."/>
        </authorList>
    </citation>
    <scope>NUCLEOTIDE SEQUENCE [LARGE SCALE GENOMIC DNA]</scope>
    <source>
        <strain evidence="4">CCM 8725</strain>
    </source>
</reference>
<keyword evidence="1" id="KW-0472">Membrane</keyword>
<keyword evidence="1" id="KW-1133">Transmembrane helix</keyword>
<dbReference type="Pfam" id="PF13273">
    <property type="entry name" value="DUF4064"/>
    <property type="match status" value="1"/>
</dbReference>
<comment type="caution">
    <text evidence="3">The sequence shown here is derived from an EMBL/GenBank/DDBJ whole genome shotgun (WGS) entry which is preliminary data.</text>
</comment>
<evidence type="ECO:0000256" key="1">
    <source>
        <dbReference type="SAM" id="Phobius"/>
    </source>
</evidence>
<feature type="transmembrane region" description="Helical" evidence="1">
    <location>
        <begin position="74"/>
        <end position="95"/>
    </location>
</feature>
<feature type="transmembrane region" description="Helical" evidence="1">
    <location>
        <begin position="23"/>
        <end position="44"/>
    </location>
</feature>
<gene>
    <name evidence="3" type="ORF">ACFSX3_12720</name>
</gene>
<feature type="transmembrane region" description="Helical" evidence="1">
    <location>
        <begin position="101"/>
        <end position="131"/>
    </location>
</feature>
<dbReference type="RefSeq" id="WP_379312911.1">
    <property type="nucleotide sequence ID" value="NZ_JBHUKY010000022.1"/>
</dbReference>
<sequence>MKCKLSKKLEICKYRYIQISKKVVIFSCEIITMGGFGMFAMGLIGGITGIIASLLAMAIGGVDAAFSDSGTSSITGLAVSALLFSILGIVGSAFSKSKPKLAGYLMLVSGVAGAISISLFYVLSGVLLIVAGFMGVLSKKKAGNSTVPPVFE</sequence>
<proteinExistence type="predicted"/>
<name>A0ABW5F9U6_9BACL</name>
<feature type="domain" description="DUF4064" evidence="2">
    <location>
        <begin position="39"/>
        <end position="115"/>
    </location>
</feature>